<proteinExistence type="predicted"/>
<accession>A0ABN3GUQ4</accession>
<dbReference type="RefSeq" id="WP_344136863.1">
    <property type="nucleotide sequence ID" value="NZ_BAAARA010000022.1"/>
</dbReference>
<sequence>MSEYVQVLKLNTGEFAAEVHEGEETTQHRVVVPDRFRDALEISGLDEQQLISESMKFLLQQIPVTSLPHDIDLDEVRQNYPGFLPELRSRLGAVT</sequence>
<evidence type="ECO:0000313" key="2">
    <source>
        <dbReference type="Proteomes" id="UP001501218"/>
    </source>
</evidence>
<reference evidence="1 2" key="1">
    <citation type="journal article" date="2019" name="Int. J. Syst. Evol. Microbiol.">
        <title>The Global Catalogue of Microorganisms (GCM) 10K type strain sequencing project: providing services to taxonomists for standard genome sequencing and annotation.</title>
        <authorList>
            <consortium name="The Broad Institute Genomics Platform"/>
            <consortium name="The Broad Institute Genome Sequencing Center for Infectious Disease"/>
            <person name="Wu L."/>
            <person name="Ma J."/>
        </authorList>
    </citation>
    <scope>NUCLEOTIDE SEQUENCE [LARGE SCALE GENOMIC DNA]</scope>
    <source>
        <strain evidence="1 2">JCM 16221</strain>
    </source>
</reference>
<dbReference type="Proteomes" id="UP001501218">
    <property type="component" value="Unassembled WGS sequence"/>
</dbReference>
<organism evidence="1 2">
    <name type="scientific">Saccharopolyspora halophila</name>
    <dbReference type="NCBI Taxonomy" id="405551"/>
    <lineage>
        <taxon>Bacteria</taxon>
        <taxon>Bacillati</taxon>
        <taxon>Actinomycetota</taxon>
        <taxon>Actinomycetes</taxon>
        <taxon>Pseudonocardiales</taxon>
        <taxon>Pseudonocardiaceae</taxon>
        <taxon>Saccharopolyspora</taxon>
    </lineage>
</organism>
<keyword evidence="2" id="KW-1185">Reference proteome</keyword>
<comment type="caution">
    <text evidence="1">The sequence shown here is derived from an EMBL/GenBank/DDBJ whole genome shotgun (WGS) entry which is preliminary data.</text>
</comment>
<protein>
    <submittedName>
        <fullName evidence="1">Uncharacterized protein</fullName>
    </submittedName>
</protein>
<dbReference type="EMBL" id="BAAARA010000022">
    <property type="protein sequence ID" value="GAA2361395.1"/>
    <property type="molecule type" value="Genomic_DNA"/>
</dbReference>
<evidence type="ECO:0000313" key="1">
    <source>
        <dbReference type="EMBL" id="GAA2361395.1"/>
    </source>
</evidence>
<gene>
    <name evidence="1" type="ORF">GCM10009854_45920</name>
</gene>
<name>A0ABN3GUQ4_9PSEU</name>